<name>A0ABP7CXD9_9MICC</name>
<organism evidence="5 6">
    <name type="scientific">Arthrobacter ginkgonis</name>
    <dbReference type="NCBI Taxonomy" id="1630594"/>
    <lineage>
        <taxon>Bacteria</taxon>
        <taxon>Bacillati</taxon>
        <taxon>Actinomycetota</taxon>
        <taxon>Actinomycetes</taxon>
        <taxon>Micrococcales</taxon>
        <taxon>Micrococcaceae</taxon>
        <taxon>Arthrobacter</taxon>
    </lineage>
</organism>
<evidence type="ECO:0000313" key="5">
    <source>
        <dbReference type="EMBL" id="GAA3696322.1"/>
    </source>
</evidence>
<dbReference type="Proteomes" id="UP001500752">
    <property type="component" value="Unassembled WGS sequence"/>
</dbReference>
<dbReference type="Pfam" id="PF02595">
    <property type="entry name" value="Gly_kinase"/>
    <property type="match status" value="2"/>
</dbReference>
<evidence type="ECO:0000256" key="4">
    <source>
        <dbReference type="PIRNR" id="PIRNR006078"/>
    </source>
</evidence>
<keyword evidence="3 4" id="KW-0418">Kinase</keyword>
<dbReference type="PIRSF" id="PIRSF006078">
    <property type="entry name" value="GlxK"/>
    <property type="match status" value="1"/>
</dbReference>
<dbReference type="SUPFAM" id="SSF110738">
    <property type="entry name" value="Glycerate kinase I"/>
    <property type="match status" value="1"/>
</dbReference>
<evidence type="ECO:0000256" key="3">
    <source>
        <dbReference type="ARBA" id="ARBA00022777"/>
    </source>
</evidence>
<dbReference type="PANTHER" id="PTHR21599:SF0">
    <property type="entry name" value="GLYCERATE KINASE"/>
    <property type="match status" value="1"/>
</dbReference>
<dbReference type="InterPro" id="IPR004381">
    <property type="entry name" value="Glycerate_kinase"/>
</dbReference>
<evidence type="ECO:0000313" key="6">
    <source>
        <dbReference type="Proteomes" id="UP001500752"/>
    </source>
</evidence>
<accession>A0ABP7CXD9</accession>
<dbReference type="GO" id="GO:0016301">
    <property type="term" value="F:kinase activity"/>
    <property type="evidence" value="ECO:0007669"/>
    <property type="project" value="UniProtKB-KW"/>
</dbReference>
<comment type="similarity">
    <text evidence="1 4">Belongs to the glycerate kinase type-1 family.</text>
</comment>
<comment type="caution">
    <text evidence="5">The sequence shown here is derived from an EMBL/GenBank/DDBJ whole genome shotgun (WGS) entry which is preliminary data.</text>
</comment>
<dbReference type="EMBL" id="BAABEO010000024">
    <property type="protein sequence ID" value="GAA3696322.1"/>
    <property type="molecule type" value="Genomic_DNA"/>
</dbReference>
<proteinExistence type="inferred from homology"/>
<gene>
    <name evidence="5" type="ORF">GCM10023081_36790</name>
</gene>
<dbReference type="RefSeq" id="WP_345153097.1">
    <property type="nucleotide sequence ID" value="NZ_BAABEO010000024.1"/>
</dbReference>
<dbReference type="Gene3D" id="3.40.50.10350">
    <property type="entry name" value="Glycerate kinase, domain 1"/>
    <property type="match status" value="2"/>
</dbReference>
<keyword evidence="2 4" id="KW-0808">Transferase</keyword>
<protein>
    <submittedName>
        <fullName evidence="5">Glycerate kinase</fullName>
    </submittedName>
</protein>
<evidence type="ECO:0000256" key="1">
    <source>
        <dbReference type="ARBA" id="ARBA00006284"/>
    </source>
</evidence>
<dbReference type="InterPro" id="IPR018193">
    <property type="entry name" value="Glyc_kinase_flavodox-like_fold"/>
</dbReference>
<reference evidence="6" key="1">
    <citation type="journal article" date="2019" name="Int. J. Syst. Evol. Microbiol.">
        <title>The Global Catalogue of Microorganisms (GCM) 10K type strain sequencing project: providing services to taxonomists for standard genome sequencing and annotation.</title>
        <authorList>
            <consortium name="The Broad Institute Genomics Platform"/>
            <consortium name="The Broad Institute Genome Sequencing Center for Infectious Disease"/>
            <person name="Wu L."/>
            <person name="Ma J."/>
        </authorList>
    </citation>
    <scope>NUCLEOTIDE SEQUENCE [LARGE SCALE GENOMIC DNA]</scope>
    <source>
        <strain evidence="6">JCM 30742</strain>
    </source>
</reference>
<evidence type="ECO:0000256" key="2">
    <source>
        <dbReference type="ARBA" id="ARBA00022679"/>
    </source>
</evidence>
<dbReference type="Gene3D" id="3.90.1510.10">
    <property type="entry name" value="Glycerate kinase, domain 2"/>
    <property type="match status" value="2"/>
</dbReference>
<dbReference type="PANTHER" id="PTHR21599">
    <property type="entry name" value="GLYCERATE KINASE"/>
    <property type="match status" value="1"/>
</dbReference>
<keyword evidence="6" id="KW-1185">Reference proteome</keyword>
<dbReference type="InterPro" id="IPR018197">
    <property type="entry name" value="Glycerate_kinase_RE-like"/>
</dbReference>
<sequence length="331" mass="33344">MTVLVAPDSFKGTYTAAEVASHIGTGVRRAGGTAVEVPVADGGEGTFEALCAGLGAQTVRVPARNPWGAPTEALLGLAGDTAVVELSQASGLHTPHDGYRDPVAADTYGTGMVIAEAARRGARHILVAAGGSATTDGGAGAVRAIQDSGGLDGARITVLSDVATTFIEAARVYGPQKGAGPDTVELLTERLRALATEMPRNPSGVPRTGAAGGFSGGLWAHFGAELVSGADAVLDAVGFDRHLARASAVVVGEGRLDSQTGQGKIIHAILRRVADQAPAVPVFAVVGSVAADLGDYRRHFADVMVAGEPAAMLRAGQEIAATLRPLASATC</sequence>
<dbReference type="InterPro" id="IPR036129">
    <property type="entry name" value="Glycerate_kinase_sf"/>
</dbReference>